<dbReference type="Gramene" id="AUR62037152-RA">
    <property type="protein sequence ID" value="AUR62037152-RA:cds"/>
    <property type="gene ID" value="AUR62037152"/>
</dbReference>
<proteinExistence type="predicted"/>
<dbReference type="SUPFAM" id="SSF57903">
    <property type="entry name" value="FYVE/PHD zinc finger"/>
    <property type="match status" value="1"/>
</dbReference>
<dbReference type="Proteomes" id="UP000596660">
    <property type="component" value="Unplaced"/>
</dbReference>
<dbReference type="SMART" id="SM00717">
    <property type="entry name" value="SANT"/>
    <property type="match status" value="1"/>
</dbReference>
<dbReference type="InterPro" id="IPR009057">
    <property type="entry name" value="Homeodomain-like_sf"/>
</dbReference>
<feature type="compositionally biased region" description="Polar residues" evidence="4">
    <location>
        <begin position="559"/>
        <end position="595"/>
    </location>
</feature>
<reference evidence="6" key="1">
    <citation type="journal article" date="2017" name="Nature">
        <title>The genome of Chenopodium quinoa.</title>
        <authorList>
            <person name="Jarvis D.E."/>
            <person name="Ho Y.S."/>
            <person name="Lightfoot D.J."/>
            <person name="Schmoeckel S.M."/>
            <person name="Li B."/>
            <person name="Borm T.J.A."/>
            <person name="Ohyanagi H."/>
            <person name="Mineta K."/>
            <person name="Michell C.T."/>
            <person name="Saber N."/>
            <person name="Kharbatia N.M."/>
            <person name="Rupper R.R."/>
            <person name="Sharp A.R."/>
            <person name="Dally N."/>
            <person name="Boughton B.A."/>
            <person name="Woo Y.H."/>
            <person name="Gao G."/>
            <person name="Schijlen E.G.W.M."/>
            <person name="Guo X."/>
            <person name="Momin A.A."/>
            <person name="Negrao S."/>
            <person name="Al-Babili S."/>
            <person name="Gehring C."/>
            <person name="Roessner U."/>
            <person name="Jung C."/>
            <person name="Murphy K."/>
            <person name="Arold S.T."/>
            <person name="Gojobori T."/>
            <person name="van der Linden C.G."/>
            <person name="van Loo E.N."/>
            <person name="Jellen E.N."/>
            <person name="Maughan P.J."/>
            <person name="Tester M."/>
        </authorList>
    </citation>
    <scope>NUCLEOTIDE SEQUENCE [LARGE SCALE GENOMIC DNA]</scope>
    <source>
        <strain evidence="6">cv. PI 614886</strain>
    </source>
</reference>
<feature type="region of interest" description="Disordered" evidence="4">
    <location>
        <begin position="147"/>
        <end position="262"/>
    </location>
</feature>
<dbReference type="SUPFAM" id="SSF46689">
    <property type="entry name" value="Homeodomain-like"/>
    <property type="match status" value="1"/>
</dbReference>
<sequence length="736" mass="83076">MTAPTSVLCGQGSREQHHFSLKLQSQKTSCLKCHRRGDLLVCSNWDCPVVVHESCMPSVARFDDSGGFYCPYCLYKQSLVECHQAKEKVLLANKALINFLDTRTRIDAGPTEHFRSLKRKKPDAPSVFKKKDGATVQCKEVHQPMQLKGGHQDNCPFLETLSGNQQESRPTRYNCMRRGSPAKNDEKSDSKSNDIGDCGIADKSQVKPSKSSVLPTREDVMLVTPNSTNKHGETAKTVSGSFKKGVEREQRQTDPQETPRCLTNNNTLEVNEEPCKGNDSALQDGCYVKTQVLDTFDRSDETREVFSRTHEECRNTTGVYPMRKERNSFPQRGFGESTIKYLEIEQTVERYHDRVVERIQTQEETKETSVCCMRDNDAIMINGKPDGMCDNAYKDDDPVLRQRMVNTGNDSQDVGVGKNLCQRTDEEQTILKSPKPACYTKKDNDTVIHEKSGNSNKNIEETSKPVEQYNNGRVEKVQTHEESQKDCYGSAGEIKALQDATRENNAAVTHELGILASRRTETKDSLEKNHDIVVEMEQTQTKRRSNRNNDKKEMAVESDVQNCSSSHCGMTNDGNSRVNSKNKSPQITRNGSLSVSAEEFGSADESSNNVYLERGSYTVPKRKMQKNLKNDIQHGKLSGISKNEGESRHKVESIKQIQRSTILPAARRRKLPWTTEEVEMLKEGVQKFSLATNKNISWVKILEFGRHIFDGTRVPSDLKDKWKKIKGEGYANTDAK</sequence>
<dbReference type="PROSITE" id="PS01359">
    <property type="entry name" value="ZF_PHD_1"/>
    <property type="match status" value="1"/>
</dbReference>
<evidence type="ECO:0000313" key="7">
    <source>
        <dbReference type="Proteomes" id="UP000596660"/>
    </source>
</evidence>
<organism evidence="6 7">
    <name type="scientific">Chenopodium quinoa</name>
    <name type="common">Quinoa</name>
    <dbReference type="NCBI Taxonomy" id="63459"/>
    <lineage>
        <taxon>Eukaryota</taxon>
        <taxon>Viridiplantae</taxon>
        <taxon>Streptophyta</taxon>
        <taxon>Embryophyta</taxon>
        <taxon>Tracheophyta</taxon>
        <taxon>Spermatophyta</taxon>
        <taxon>Magnoliopsida</taxon>
        <taxon>eudicotyledons</taxon>
        <taxon>Gunneridae</taxon>
        <taxon>Pentapetalae</taxon>
        <taxon>Caryophyllales</taxon>
        <taxon>Chenopodiaceae</taxon>
        <taxon>Chenopodioideae</taxon>
        <taxon>Atripliceae</taxon>
        <taxon>Chenopodium</taxon>
    </lineage>
</organism>
<keyword evidence="1" id="KW-0479">Metal-binding</keyword>
<reference evidence="6" key="2">
    <citation type="submission" date="2021-03" db="UniProtKB">
        <authorList>
            <consortium name="EnsemblPlants"/>
        </authorList>
    </citation>
    <scope>IDENTIFICATION</scope>
</reference>
<evidence type="ECO:0000256" key="2">
    <source>
        <dbReference type="ARBA" id="ARBA00022771"/>
    </source>
</evidence>
<accession>A0A803MY72</accession>
<gene>
    <name evidence="6" type="primary">LOC110740312</name>
</gene>
<dbReference type="GO" id="GO:0008270">
    <property type="term" value="F:zinc ion binding"/>
    <property type="evidence" value="ECO:0007669"/>
    <property type="project" value="UniProtKB-KW"/>
</dbReference>
<protein>
    <recommendedName>
        <fullName evidence="5">Myb-like domain-containing protein</fullName>
    </recommendedName>
</protein>
<feature type="compositionally biased region" description="Basic and acidic residues" evidence="4">
    <location>
        <begin position="244"/>
        <end position="254"/>
    </location>
</feature>
<feature type="region of interest" description="Disordered" evidence="4">
    <location>
        <begin position="537"/>
        <end position="606"/>
    </location>
</feature>
<keyword evidence="2" id="KW-0863">Zinc-finger</keyword>
<dbReference type="PROSITE" id="PS50090">
    <property type="entry name" value="MYB_LIKE"/>
    <property type="match status" value="1"/>
</dbReference>
<name>A0A803MY72_CHEQI</name>
<dbReference type="InterPro" id="IPR011011">
    <property type="entry name" value="Znf_FYVE_PHD"/>
</dbReference>
<evidence type="ECO:0000313" key="6">
    <source>
        <dbReference type="EnsemblPlants" id="AUR62037152-RA:cds"/>
    </source>
</evidence>
<dbReference type="Gene3D" id="1.10.10.60">
    <property type="entry name" value="Homeodomain-like"/>
    <property type="match status" value="1"/>
</dbReference>
<dbReference type="KEGG" id="cqi:110740312"/>
<evidence type="ECO:0000256" key="3">
    <source>
        <dbReference type="ARBA" id="ARBA00022833"/>
    </source>
</evidence>
<dbReference type="OrthoDB" id="608866at2759"/>
<evidence type="ECO:0000256" key="1">
    <source>
        <dbReference type="ARBA" id="ARBA00022723"/>
    </source>
</evidence>
<feature type="domain" description="Myb-like" evidence="5">
    <location>
        <begin position="665"/>
        <end position="726"/>
    </location>
</feature>
<dbReference type="SMART" id="SM00249">
    <property type="entry name" value="PHD"/>
    <property type="match status" value="1"/>
</dbReference>
<dbReference type="InterPro" id="IPR001005">
    <property type="entry name" value="SANT/Myb"/>
</dbReference>
<feature type="compositionally biased region" description="Basic and acidic residues" evidence="4">
    <location>
        <begin position="183"/>
        <end position="194"/>
    </location>
</feature>
<dbReference type="RefSeq" id="XP_021776491.1">
    <property type="nucleotide sequence ID" value="XM_021920799.1"/>
</dbReference>
<evidence type="ECO:0000259" key="5">
    <source>
        <dbReference type="PROSITE" id="PS50090"/>
    </source>
</evidence>
<keyword evidence="3" id="KW-0862">Zinc</keyword>
<dbReference type="EnsemblPlants" id="AUR62037152-RA">
    <property type="protein sequence ID" value="AUR62037152-RA:cds"/>
    <property type="gene ID" value="AUR62037152"/>
</dbReference>
<dbReference type="PANTHER" id="PTHR47863">
    <property type="entry name" value="RING/FYVE/PHD ZINC FINGER SUPERFAMILY PROTEIN"/>
    <property type="match status" value="1"/>
</dbReference>
<dbReference type="InterPro" id="IPR019786">
    <property type="entry name" value="Zinc_finger_PHD-type_CS"/>
</dbReference>
<dbReference type="PANTHER" id="PTHR47863:SF5">
    <property type="entry name" value="HOMEODOMAIN-LIKE PROTEIN WITH RING_FYVE_PHD-TYPE ZINC FINGER DOMAIN-CONTAINING PROTEIN-RELATED"/>
    <property type="match status" value="1"/>
</dbReference>
<dbReference type="GeneID" id="110740312"/>
<dbReference type="OMA" id="PKTHENG"/>
<keyword evidence="7" id="KW-1185">Reference proteome</keyword>
<dbReference type="AlphaFoldDB" id="A0A803MY72"/>
<evidence type="ECO:0000256" key="4">
    <source>
        <dbReference type="SAM" id="MobiDB-lite"/>
    </source>
</evidence>
<dbReference type="Gene3D" id="3.30.40.10">
    <property type="entry name" value="Zinc/RING finger domain, C3HC4 (zinc finger)"/>
    <property type="match status" value="1"/>
</dbReference>
<dbReference type="InterPro" id="IPR013083">
    <property type="entry name" value="Znf_RING/FYVE/PHD"/>
</dbReference>
<dbReference type="InterPro" id="IPR001965">
    <property type="entry name" value="Znf_PHD"/>
</dbReference>
<dbReference type="CDD" id="cd11660">
    <property type="entry name" value="SANT_TRF"/>
    <property type="match status" value="1"/>
</dbReference>